<organism evidence="2 3">
    <name type="scientific">Brassica cretica</name>
    <name type="common">Mustard</name>
    <dbReference type="NCBI Taxonomy" id="69181"/>
    <lineage>
        <taxon>Eukaryota</taxon>
        <taxon>Viridiplantae</taxon>
        <taxon>Streptophyta</taxon>
        <taxon>Embryophyta</taxon>
        <taxon>Tracheophyta</taxon>
        <taxon>Spermatophyta</taxon>
        <taxon>Magnoliopsida</taxon>
        <taxon>eudicotyledons</taxon>
        <taxon>Gunneridae</taxon>
        <taxon>Pentapetalae</taxon>
        <taxon>rosids</taxon>
        <taxon>malvids</taxon>
        <taxon>Brassicales</taxon>
        <taxon>Brassicaceae</taxon>
        <taxon>Brassiceae</taxon>
        <taxon>Brassica</taxon>
    </lineage>
</organism>
<sequence>MLDLTTTTNSSSNVNGNSTQDYYVRQLTDSVQSSSATWHRFDPGIREITPVAA</sequence>
<protein>
    <submittedName>
        <fullName evidence="2">Uncharacterized protein</fullName>
    </submittedName>
</protein>
<evidence type="ECO:0000313" key="2">
    <source>
        <dbReference type="EMBL" id="KAF3486710.1"/>
    </source>
</evidence>
<comment type="caution">
    <text evidence="2">The sequence shown here is derived from an EMBL/GenBank/DDBJ whole genome shotgun (WGS) entry which is preliminary data.</text>
</comment>
<accession>A0A8S9N1S1</accession>
<evidence type="ECO:0000313" key="3">
    <source>
        <dbReference type="Proteomes" id="UP000712600"/>
    </source>
</evidence>
<name>A0A8S9N1S1_BRACR</name>
<evidence type="ECO:0000256" key="1">
    <source>
        <dbReference type="SAM" id="MobiDB-lite"/>
    </source>
</evidence>
<feature type="compositionally biased region" description="Low complexity" evidence="1">
    <location>
        <begin position="1"/>
        <end position="19"/>
    </location>
</feature>
<gene>
    <name evidence="2" type="ORF">F2Q69_00052034</name>
</gene>
<reference evidence="2" key="1">
    <citation type="submission" date="2019-12" db="EMBL/GenBank/DDBJ databases">
        <title>Genome sequencing and annotation of Brassica cretica.</title>
        <authorList>
            <person name="Studholme D.J."/>
            <person name="Sarris P."/>
        </authorList>
    </citation>
    <scope>NUCLEOTIDE SEQUENCE</scope>
    <source>
        <strain evidence="2">PFS-109/04</strain>
        <tissue evidence="2">Leaf</tissue>
    </source>
</reference>
<feature type="region of interest" description="Disordered" evidence="1">
    <location>
        <begin position="1"/>
        <end position="20"/>
    </location>
</feature>
<proteinExistence type="predicted"/>
<dbReference type="Proteomes" id="UP000712600">
    <property type="component" value="Unassembled WGS sequence"/>
</dbReference>
<dbReference type="AlphaFoldDB" id="A0A8S9N1S1"/>
<dbReference type="EMBL" id="QGKX02002183">
    <property type="protein sequence ID" value="KAF3486710.1"/>
    <property type="molecule type" value="Genomic_DNA"/>
</dbReference>